<evidence type="ECO:0000256" key="8">
    <source>
        <dbReference type="ARBA" id="ARBA00023328"/>
    </source>
</evidence>
<feature type="coiled-coil region" evidence="10">
    <location>
        <begin position="3"/>
        <end position="51"/>
    </location>
</feature>
<dbReference type="AlphaFoldDB" id="A0AAW0V7A5"/>
<keyword evidence="8" id="KW-0137">Centromere</keyword>
<evidence type="ECO:0000259" key="12">
    <source>
        <dbReference type="SMART" id="SM00968"/>
    </source>
</evidence>
<dbReference type="InterPro" id="IPR010935">
    <property type="entry name" value="SMC_hinge"/>
</dbReference>
<organism evidence="13 14">
    <name type="scientific">Scylla paramamosain</name>
    <name type="common">Mud crab</name>
    <dbReference type="NCBI Taxonomy" id="85552"/>
    <lineage>
        <taxon>Eukaryota</taxon>
        <taxon>Metazoa</taxon>
        <taxon>Ecdysozoa</taxon>
        <taxon>Arthropoda</taxon>
        <taxon>Crustacea</taxon>
        <taxon>Multicrustacea</taxon>
        <taxon>Malacostraca</taxon>
        <taxon>Eumalacostraca</taxon>
        <taxon>Eucarida</taxon>
        <taxon>Decapoda</taxon>
        <taxon>Pleocyemata</taxon>
        <taxon>Brachyura</taxon>
        <taxon>Eubrachyura</taxon>
        <taxon>Portunoidea</taxon>
        <taxon>Portunidae</taxon>
        <taxon>Portuninae</taxon>
        <taxon>Scylla</taxon>
    </lineage>
</organism>
<proteinExistence type="predicted"/>
<dbReference type="GO" id="GO:0016887">
    <property type="term" value="F:ATP hydrolysis activity"/>
    <property type="evidence" value="ECO:0007669"/>
    <property type="project" value="InterPro"/>
</dbReference>
<evidence type="ECO:0000256" key="6">
    <source>
        <dbReference type="ARBA" id="ARBA00023204"/>
    </source>
</evidence>
<dbReference type="SUPFAM" id="SSF75553">
    <property type="entry name" value="Smc hinge domain"/>
    <property type="match status" value="1"/>
</dbReference>
<dbReference type="GO" id="GO:0051276">
    <property type="term" value="P:chromosome organization"/>
    <property type="evidence" value="ECO:0007669"/>
    <property type="project" value="InterPro"/>
</dbReference>
<dbReference type="Proteomes" id="UP001487740">
    <property type="component" value="Unassembled WGS sequence"/>
</dbReference>
<dbReference type="GO" id="GO:0000775">
    <property type="term" value="C:chromosome, centromeric region"/>
    <property type="evidence" value="ECO:0007669"/>
    <property type="project" value="UniProtKB-SubCell"/>
</dbReference>
<dbReference type="InterPro" id="IPR027417">
    <property type="entry name" value="P-loop_NTPase"/>
</dbReference>
<evidence type="ECO:0000256" key="4">
    <source>
        <dbReference type="ARBA" id="ARBA00022990"/>
    </source>
</evidence>
<dbReference type="SUPFAM" id="SSF52540">
    <property type="entry name" value="P-loop containing nucleoside triphosphate hydrolases"/>
    <property type="match status" value="1"/>
</dbReference>
<dbReference type="Gene3D" id="3.40.50.300">
    <property type="entry name" value="P-loop containing nucleotide triphosphate hydrolases"/>
    <property type="match status" value="1"/>
</dbReference>
<keyword evidence="3" id="KW-0227">DNA damage</keyword>
<evidence type="ECO:0000256" key="11">
    <source>
        <dbReference type="SAM" id="MobiDB-lite"/>
    </source>
</evidence>
<reference evidence="13 14" key="1">
    <citation type="submission" date="2023-03" db="EMBL/GenBank/DDBJ databases">
        <title>High-quality genome of Scylla paramamosain provides insights in environmental adaptation.</title>
        <authorList>
            <person name="Zhang L."/>
        </authorList>
    </citation>
    <scope>NUCLEOTIDE SEQUENCE [LARGE SCALE GENOMIC DNA]</scope>
    <source>
        <strain evidence="13">LZ_2023a</strain>
        <tissue evidence="13">Muscle</tissue>
    </source>
</reference>
<accession>A0AAW0V7A5</accession>
<evidence type="ECO:0000256" key="2">
    <source>
        <dbReference type="ARBA" id="ARBA00022454"/>
    </source>
</evidence>
<feature type="coiled-coil region" evidence="10">
    <location>
        <begin position="107"/>
        <end position="141"/>
    </location>
</feature>
<dbReference type="FunFam" id="3.30.70.1620:FF:000002">
    <property type="entry name" value="Structural maintenance of chromosomes 3"/>
    <property type="match status" value="1"/>
</dbReference>
<dbReference type="GO" id="GO:0051321">
    <property type="term" value="P:meiotic cell cycle"/>
    <property type="evidence" value="ECO:0007669"/>
    <property type="project" value="UniProtKB-KW"/>
</dbReference>
<dbReference type="FunFam" id="3.40.50.300:FF:000370">
    <property type="entry name" value="Structural maintenance of chromosomes 3"/>
    <property type="match status" value="1"/>
</dbReference>
<keyword evidence="7" id="KW-0469">Meiosis</keyword>
<dbReference type="GO" id="GO:0031981">
    <property type="term" value="C:nuclear lumen"/>
    <property type="evidence" value="ECO:0007669"/>
    <property type="project" value="UniProtKB-ARBA"/>
</dbReference>
<keyword evidence="14" id="KW-1185">Reference proteome</keyword>
<comment type="caution">
    <text evidence="13">The sequence shown here is derived from an EMBL/GenBank/DDBJ whole genome shotgun (WGS) entry which is preliminary data.</text>
</comment>
<dbReference type="GO" id="GO:0005524">
    <property type="term" value="F:ATP binding"/>
    <property type="evidence" value="ECO:0007669"/>
    <property type="project" value="InterPro"/>
</dbReference>
<dbReference type="Gene3D" id="1.20.1060.20">
    <property type="match status" value="1"/>
</dbReference>
<evidence type="ECO:0000256" key="1">
    <source>
        <dbReference type="ARBA" id="ARBA00004584"/>
    </source>
</evidence>
<dbReference type="InterPro" id="IPR003395">
    <property type="entry name" value="RecF/RecN/SMC_N"/>
</dbReference>
<comment type="subcellular location">
    <subcellularLocation>
        <location evidence="1">Chromosome</location>
        <location evidence="1">Centromere</location>
    </subcellularLocation>
</comment>
<feature type="domain" description="SMC hinge" evidence="12">
    <location>
        <begin position="239"/>
        <end position="352"/>
    </location>
</feature>
<dbReference type="PANTHER" id="PTHR43977">
    <property type="entry name" value="STRUCTURAL MAINTENANCE OF CHROMOSOMES PROTEIN 3"/>
    <property type="match status" value="1"/>
</dbReference>
<dbReference type="EMBL" id="JARAKH010000002">
    <property type="protein sequence ID" value="KAK8406905.1"/>
    <property type="molecule type" value="Genomic_DNA"/>
</dbReference>
<feature type="coiled-coil region" evidence="10">
    <location>
        <begin position="468"/>
        <end position="539"/>
    </location>
</feature>
<evidence type="ECO:0000313" key="13">
    <source>
        <dbReference type="EMBL" id="KAK8406905.1"/>
    </source>
</evidence>
<evidence type="ECO:0000256" key="3">
    <source>
        <dbReference type="ARBA" id="ARBA00022763"/>
    </source>
</evidence>
<dbReference type="SMART" id="SM00968">
    <property type="entry name" value="SMC_hinge"/>
    <property type="match status" value="1"/>
</dbReference>
<keyword evidence="5 10" id="KW-0175">Coiled coil</keyword>
<evidence type="ECO:0000256" key="5">
    <source>
        <dbReference type="ARBA" id="ARBA00023054"/>
    </source>
</evidence>
<dbReference type="Pfam" id="PF02463">
    <property type="entry name" value="SMC_N"/>
    <property type="match status" value="1"/>
</dbReference>
<evidence type="ECO:0000313" key="14">
    <source>
        <dbReference type="Proteomes" id="UP001487740"/>
    </source>
</evidence>
<dbReference type="FunFam" id="1.20.1060.20:FF:000002">
    <property type="entry name" value="Structural maintenance of chromosomes 3"/>
    <property type="match status" value="1"/>
</dbReference>
<sequence>MEQQQLLKEKTKLEFTIKDLADEVQGDNKSKERAEKELQKLRATIAQKEAELEAIRPKYEENKAREEEAQHELSLKDQKRKELYAKQGRGSQFTSKEQRDQWIQKELRSLNKAVKSKQDQIQRLEDEIVRDSERRTQLVSKVEELSTDTENYRQSIDEHNKVFYEMKKRKDQLQSERNEHWRKENNLQQNVSSLKEELSRADQSLRSMAGKPILNGRDSVQKVLDTFRERGGHLGEIAEQYYGLLIENFECERSIYTAVEVTAGNKLFHHIVESDKIGTQILKEMNKQKLPGEVTFMPLNRLTVKDIDYPQTNDAIPMVSKLTYSDRYHKALKYIFGRTLICRNLEVATHLARSTRLDCVTLDGDQVSSKGSLTGGYFNTSRSRLEIQKTRSELRDQITSAETELRTLQETLRNTEQEINKIVSEMQKTEIKNSKAKNLFEKVKTDIRLMKEEQSGLERTKQPKERSLTQLKASLEAMMATKEGLESELHQDLMATLSVQDQHEVDQLNDDIRRLTQDNKEAFTRRMKLEADKNKLENLLTNNLHRRKDELMQALQEISVEDRKRQLEHSQSEIQRVDSRIEEVAVQYKEVEKKVTELQKKEKSLKVELEKVKSREKEVMERMEEDAKDLEKMASKQTLLHQKIEDCSKKIRDLGSLPSEAFDKYQNLPTKQLFKKLENANMELKKYSHVNKKALDQFISFSEQKEKLVMRKEELDRGYDKIKELMNVLEHRKYEAIQFTFKQVSKYFSEVFKKLAPQGHAQLVMKSDNEDESEQEEQGTVDNFTGVGIRVSFTGRNAEMREMNQLSGGQKSLVALALIFAIQKCDPAPFYLFDEIDQALDAQHRKAVADMIHELSKDAQFITTTFRPELLEHANKFYGVKFRNKVSHVECVSREEAYDFVEDDQTHG</sequence>
<keyword evidence="2" id="KW-0158">Chromosome</keyword>
<dbReference type="InterPro" id="IPR036277">
    <property type="entry name" value="SMC_hinge_sf"/>
</dbReference>
<evidence type="ECO:0000256" key="9">
    <source>
        <dbReference type="ARBA" id="ARBA00034085"/>
    </source>
</evidence>
<feature type="region of interest" description="Disordered" evidence="11">
    <location>
        <begin position="56"/>
        <end position="79"/>
    </location>
</feature>
<dbReference type="PIRSF" id="PIRSF005719">
    <property type="entry name" value="SMC"/>
    <property type="match status" value="1"/>
</dbReference>
<dbReference type="Pfam" id="PF06470">
    <property type="entry name" value="SMC_hinge"/>
    <property type="match status" value="1"/>
</dbReference>
<dbReference type="InterPro" id="IPR024704">
    <property type="entry name" value="SMC"/>
</dbReference>
<dbReference type="GO" id="GO:0006281">
    <property type="term" value="P:DNA repair"/>
    <property type="evidence" value="ECO:0007669"/>
    <property type="project" value="UniProtKB-KW"/>
</dbReference>
<comment type="function">
    <text evidence="9">Central component of cohesin, a complex required for chromosome cohesion during the cell cycle. The cohesin complex may form a large proteinaceous ring within which sister chromatids can be trapped. At anaphase, the complex is cleaved and dissociates from chromatin, allowing sister chromatids to segregate. Cohesion is coupled to DNA replication and is involved in DNA repair. The cohesin complex also plays an important role in spindle pole assembly during mitosis and in chromosomes movement.</text>
</comment>
<feature type="coiled-coil region" evidence="10">
    <location>
        <begin position="574"/>
        <end position="640"/>
    </location>
</feature>
<protein>
    <recommendedName>
        <fullName evidence="12">SMC hinge domain-containing protein</fullName>
    </recommendedName>
</protein>
<evidence type="ECO:0000256" key="10">
    <source>
        <dbReference type="SAM" id="Coils"/>
    </source>
</evidence>
<evidence type="ECO:0000256" key="7">
    <source>
        <dbReference type="ARBA" id="ARBA00023254"/>
    </source>
</evidence>
<keyword evidence="6" id="KW-0234">DNA repair</keyword>
<keyword evidence="4" id="KW-0007">Acetylation</keyword>
<feature type="coiled-coil region" evidence="10">
    <location>
        <begin position="384"/>
        <end position="432"/>
    </location>
</feature>
<gene>
    <name evidence="13" type="ORF">O3P69_007459</name>
</gene>
<feature type="coiled-coil region" evidence="10">
    <location>
        <begin position="677"/>
        <end position="732"/>
    </location>
</feature>
<dbReference type="Gene3D" id="3.30.70.1620">
    <property type="match status" value="1"/>
</dbReference>
<name>A0AAW0V7A5_SCYPA</name>